<evidence type="ECO:0000313" key="7">
    <source>
        <dbReference type="EMBL" id="RIY34551.1"/>
    </source>
</evidence>
<keyword evidence="8" id="KW-1185">Reference proteome</keyword>
<reference evidence="7 8" key="1">
    <citation type="submission" date="2017-08" db="EMBL/GenBank/DDBJ databases">
        <title>Reclassification of Bisgaard taxon 37 and 44.</title>
        <authorList>
            <person name="Christensen H."/>
        </authorList>
    </citation>
    <scope>NUCLEOTIDE SEQUENCE [LARGE SCALE GENOMIC DNA]</scope>
    <source>
        <strain evidence="7 8">B96_3</strain>
    </source>
</reference>
<evidence type="ECO:0000313" key="8">
    <source>
        <dbReference type="Proteomes" id="UP000265691"/>
    </source>
</evidence>
<dbReference type="PANTHER" id="PTHR43303">
    <property type="entry name" value="NADPH DEHYDROGENASE C23G7.10C-RELATED"/>
    <property type="match status" value="1"/>
</dbReference>
<sequence>MAKSKLFTPVTIGANTFKNRVFMSPMCMYSAEPHTGLLNQKHFDHYLSRALGGVGAIIVEATSVQPQGGISKLDLGLWNDEQARAFSGLTAAVHSYNCKIGIQLSHSGRKGQDWEVVYAPSAVGAFSPEYKEPVALTTEQVEKFIEDYLAAAKRAEMAGFDFIEIHAAHGYLINQFLSPITNQRDDQFGGSLEKRYELLGRLIRGIKANTSLDVYVRFSANEVEESGNSFEEMQMLLHLAYADGAVFFDISSGGITPTSPEVFPGYQALLSAEFSKAGLPVGAVGLLDTPELAEYVLRANHAQVIFIGRGLLTNPNWALNAAHKLHALEQYDFAIDSYKRGIK</sequence>
<keyword evidence="4" id="KW-0521">NADP</keyword>
<dbReference type="InterPro" id="IPR013785">
    <property type="entry name" value="Aldolase_TIM"/>
</dbReference>
<dbReference type="Pfam" id="PF00724">
    <property type="entry name" value="Oxidored_FMN"/>
    <property type="match status" value="1"/>
</dbReference>
<dbReference type="InterPro" id="IPR044152">
    <property type="entry name" value="YqjM-like"/>
</dbReference>
<accession>A0A3A1YAI4</accession>
<keyword evidence="3" id="KW-0288">FMN</keyword>
<dbReference type="GO" id="GO:0010181">
    <property type="term" value="F:FMN binding"/>
    <property type="evidence" value="ECO:0007669"/>
    <property type="project" value="InterPro"/>
</dbReference>
<keyword evidence="2" id="KW-0285">Flavoprotein</keyword>
<dbReference type="RefSeq" id="WP_119524150.1">
    <property type="nucleotide sequence ID" value="NZ_NRHC01000001.1"/>
</dbReference>
<evidence type="ECO:0000256" key="2">
    <source>
        <dbReference type="ARBA" id="ARBA00022630"/>
    </source>
</evidence>
<dbReference type="Proteomes" id="UP000265691">
    <property type="component" value="Unassembled WGS sequence"/>
</dbReference>
<keyword evidence="5" id="KW-0560">Oxidoreductase</keyword>
<dbReference type="PANTHER" id="PTHR43303:SF4">
    <property type="entry name" value="NADPH DEHYDROGENASE C23G7.10C-RELATED"/>
    <property type="match status" value="1"/>
</dbReference>
<evidence type="ECO:0000256" key="3">
    <source>
        <dbReference type="ARBA" id="ARBA00022643"/>
    </source>
</evidence>
<evidence type="ECO:0000256" key="1">
    <source>
        <dbReference type="ARBA" id="ARBA00001917"/>
    </source>
</evidence>
<evidence type="ECO:0000256" key="5">
    <source>
        <dbReference type="ARBA" id="ARBA00023002"/>
    </source>
</evidence>
<protein>
    <submittedName>
        <fullName evidence="7">NADPH dehydrogenase</fullName>
    </submittedName>
</protein>
<dbReference type="AlphaFoldDB" id="A0A3A1YAI4"/>
<dbReference type="GO" id="GO:0003959">
    <property type="term" value="F:NADPH dehydrogenase activity"/>
    <property type="evidence" value="ECO:0007669"/>
    <property type="project" value="InterPro"/>
</dbReference>
<dbReference type="InterPro" id="IPR001155">
    <property type="entry name" value="OxRdtase_FMN_N"/>
</dbReference>
<dbReference type="OrthoDB" id="8523426at2"/>
<evidence type="ECO:0000256" key="4">
    <source>
        <dbReference type="ARBA" id="ARBA00022857"/>
    </source>
</evidence>
<comment type="cofactor">
    <cofactor evidence="1">
        <name>FMN</name>
        <dbReference type="ChEBI" id="CHEBI:58210"/>
    </cofactor>
</comment>
<dbReference type="GO" id="GO:0050661">
    <property type="term" value="F:NADP binding"/>
    <property type="evidence" value="ECO:0007669"/>
    <property type="project" value="InterPro"/>
</dbReference>
<feature type="domain" description="NADH:flavin oxidoreductase/NADH oxidase N-terminal" evidence="6">
    <location>
        <begin position="5"/>
        <end position="325"/>
    </location>
</feature>
<dbReference type="SUPFAM" id="SSF51395">
    <property type="entry name" value="FMN-linked oxidoreductases"/>
    <property type="match status" value="1"/>
</dbReference>
<name>A0A3A1YAI4_9GAMM</name>
<evidence type="ECO:0000259" key="6">
    <source>
        <dbReference type="Pfam" id="PF00724"/>
    </source>
</evidence>
<comment type="caution">
    <text evidence="7">The sequence shown here is derived from an EMBL/GenBank/DDBJ whole genome shotgun (WGS) entry which is preliminary data.</text>
</comment>
<proteinExistence type="predicted"/>
<organism evidence="7 8">
    <name type="scientific">Psittacicella hinzii</name>
    <dbReference type="NCBI Taxonomy" id="2028575"/>
    <lineage>
        <taxon>Bacteria</taxon>
        <taxon>Pseudomonadati</taxon>
        <taxon>Pseudomonadota</taxon>
        <taxon>Gammaproteobacteria</taxon>
        <taxon>Pasteurellales</taxon>
        <taxon>Psittacicellaceae</taxon>
        <taxon>Psittacicella</taxon>
    </lineage>
</organism>
<dbReference type="Gene3D" id="3.20.20.70">
    <property type="entry name" value="Aldolase class I"/>
    <property type="match status" value="1"/>
</dbReference>
<dbReference type="EMBL" id="NRHC01000001">
    <property type="protein sequence ID" value="RIY34551.1"/>
    <property type="molecule type" value="Genomic_DNA"/>
</dbReference>
<gene>
    <name evidence="7" type="ORF">CKF54_00050</name>
</gene>